<sequence>MAKVASEGFEAWREQGGGGRDGIPSLSLALRSSAVLYELNGKSFMVFWFSVLPPREARLAGRCLRPRLLVVAVTSVVTRRPPGYCSWTVEVIHNAFVSFVARHARTPSHPVTRHALPQLPIPSLTTPPSYTVPRHTPLTHTTHNHHRLLTSTHLPPTTPIITSGPPTHPRPPPTTQTINFLAQSKAKPSLVPRKHSKSSSVDITPRRPLLYTFYIPGGGLGGEMNGGVGREGKL</sequence>
<gene>
    <name evidence="2" type="ORF">E2C01_057430</name>
</gene>
<evidence type="ECO:0000313" key="2">
    <source>
        <dbReference type="EMBL" id="MPC63332.1"/>
    </source>
</evidence>
<feature type="compositionally biased region" description="Low complexity" evidence="1">
    <location>
        <begin position="149"/>
        <end position="165"/>
    </location>
</feature>
<evidence type="ECO:0000313" key="3">
    <source>
        <dbReference type="Proteomes" id="UP000324222"/>
    </source>
</evidence>
<reference evidence="2 3" key="1">
    <citation type="submission" date="2019-05" db="EMBL/GenBank/DDBJ databases">
        <title>Another draft genome of Portunus trituberculatus and its Hox gene families provides insights of decapod evolution.</title>
        <authorList>
            <person name="Jeong J.-H."/>
            <person name="Song I."/>
            <person name="Kim S."/>
            <person name="Choi T."/>
            <person name="Kim D."/>
            <person name="Ryu S."/>
            <person name="Kim W."/>
        </authorList>
    </citation>
    <scope>NUCLEOTIDE SEQUENCE [LARGE SCALE GENOMIC DNA]</scope>
    <source>
        <tissue evidence="2">Muscle</tissue>
    </source>
</reference>
<keyword evidence="3" id="KW-1185">Reference proteome</keyword>
<dbReference type="EMBL" id="VSRR010020675">
    <property type="protein sequence ID" value="MPC63332.1"/>
    <property type="molecule type" value="Genomic_DNA"/>
</dbReference>
<dbReference type="Proteomes" id="UP000324222">
    <property type="component" value="Unassembled WGS sequence"/>
</dbReference>
<feature type="region of interest" description="Disordered" evidence="1">
    <location>
        <begin position="111"/>
        <end position="176"/>
    </location>
</feature>
<name>A0A5B7GWS4_PORTR</name>
<protein>
    <submittedName>
        <fullName evidence="2">Uncharacterized protein</fullName>
    </submittedName>
</protein>
<organism evidence="2 3">
    <name type="scientific">Portunus trituberculatus</name>
    <name type="common">Swimming crab</name>
    <name type="synonym">Neptunus trituberculatus</name>
    <dbReference type="NCBI Taxonomy" id="210409"/>
    <lineage>
        <taxon>Eukaryota</taxon>
        <taxon>Metazoa</taxon>
        <taxon>Ecdysozoa</taxon>
        <taxon>Arthropoda</taxon>
        <taxon>Crustacea</taxon>
        <taxon>Multicrustacea</taxon>
        <taxon>Malacostraca</taxon>
        <taxon>Eumalacostraca</taxon>
        <taxon>Eucarida</taxon>
        <taxon>Decapoda</taxon>
        <taxon>Pleocyemata</taxon>
        <taxon>Brachyura</taxon>
        <taxon>Eubrachyura</taxon>
        <taxon>Portunoidea</taxon>
        <taxon>Portunidae</taxon>
        <taxon>Portuninae</taxon>
        <taxon>Portunus</taxon>
    </lineage>
</organism>
<comment type="caution">
    <text evidence="2">The sequence shown here is derived from an EMBL/GenBank/DDBJ whole genome shotgun (WGS) entry which is preliminary data.</text>
</comment>
<evidence type="ECO:0000256" key="1">
    <source>
        <dbReference type="SAM" id="MobiDB-lite"/>
    </source>
</evidence>
<feature type="region of interest" description="Disordered" evidence="1">
    <location>
        <begin position="184"/>
        <end position="203"/>
    </location>
</feature>
<accession>A0A5B7GWS4</accession>
<dbReference type="AlphaFoldDB" id="A0A5B7GWS4"/>
<proteinExistence type="predicted"/>